<organism evidence="3 4">
    <name type="scientific">Sphingobacterium multivorum</name>
    <dbReference type="NCBI Taxonomy" id="28454"/>
    <lineage>
        <taxon>Bacteria</taxon>
        <taxon>Pseudomonadati</taxon>
        <taxon>Bacteroidota</taxon>
        <taxon>Sphingobacteriia</taxon>
        <taxon>Sphingobacteriales</taxon>
        <taxon>Sphingobacteriaceae</taxon>
        <taxon>Sphingobacterium</taxon>
    </lineage>
</organism>
<dbReference type="Proteomes" id="UP000432350">
    <property type="component" value="Unassembled WGS sequence"/>
</dbReference>
<dbReference type="SUPFAM" id="SSF54060">
    <property type="entry name" value="His-Me finger endonucleases"/>
    <property type="match status" value="1"/>
</dbReference>
<dbReference type="InterPro" id="IPR010902">
    <property type="entry name" value="NUMOD4"/>
</dbReference>
<dbReference type="RefSeq" id="WP_159332859.1">
    <property type="nucleotide sequence ID" value="NZ_LR733857.1"/>
</dbReference>
<dbReference type="Gene3D" id="3.90.75.20">
    <property type="match status" value="1"/>
</dbReference>
<accession>A0A654D1G7</accession>
<evidence type="ECO:0000259" key="1">
    <source>
        <dbReference type="Pfam" id="PF07463"/>
    </source>
</evidence>
<reference evidence="3 4" key="1">
    <citation type="submission" date="2019-10" db="EMBL/GenBank/DDBJ databases">
        <authorList>
            <person name="Karimi E."/>
        </authorList>
    </citation>
    <scope>NUCLEOTIDE SEQUENCE [LARGE SCALE GENOMIC DNA]</scope>
    <source>
        <strain evidence="3">Sphingobacterium sp. 8BC</strain>
    </source>
</reference>
<dbReference type="EMBL" id="CABWMV010000024">
    <property type="protein sequence ID" value="VXC99475.1"/>
    <property type="molecule type" value="Genomic_DNA"/>
</dbReference>
<proteinExistence type="predicted"/>
<evidence type="ECO:0000313" key="3">
    <source>
        <dbReference type="EMBL" id="VXC99475.1"/>
    </source>
</evidence>
<sequence length="226" mass="25776">MKSKQEVIQEAWEDVIGYENLYQVSNLGKVRSLDKIVSNGNGSFLKKGIVLKPYLDKDGYATVNLYKNRKKRLIRIHRLVAMAFIPNSNNKPAINHKNSIRDDNRVENLEWVSVSENNKHAFEYGNQIPNRGDKCWTFNIDPNNHPSAKKVIHLSSGRIFGSLREATKELGIKYSSVLSKINLKSNGFNDTGLLYLDDLNAIPKNLQIRIGTTIFEYKLIQPAPIY</sequence>
<dbReference type="InterPro" id="IPR003615">
    <property type="entry name" value="HNH_nuc"/>
</dbReference>
<protein>
    <recommendedName>
        <fullName evidence="5">NUMOD4 motif</fullName>
    </recommendedName>
</protein>
<dbReference type="Pfam" id="PF13392">
    <property type="entry name" value="HNH_3"/>
    <property type="match status" value="1"/>
</dbReference>
<feature type="domain" description="NUMOD4" evidence="1">
    <location>
        <begin position="10"/>
        <end position="66"/>
    </location>
</feature>
<name>A0A654D1G7_SPHMU</name>
<dbReference type="GO" id="GO:0016788">
    <property type="term" value="F:hydrolase activity, acting on ester bonds"/>
    <property type="evidence" value="ECO:0007669"/>
    <property type="project" value="InterPro"/>
</dbReference>
<dbReference type="Pfam" id="PF07463">
    <property type="entry name" value="NUMOD4"/>
    <property type="match status" value="1"/>
</dbReference>
<dbReference type="InterPro" id="IPR044925">
    <property type="entry name" value="His-Me_finger_sf"/>
</dbReference>
<dbReference type="AlphaFoldDB" id="A0A654D1G7"/>
<feature type="domain" description="HNH nuclease" evidence="2">
    <location>
        <begin position="76"/>
        <end position="118"/>
    </location>
</feature>
<evidence type="ECO:0008006" key="5">
    <source>
        <dbReference type="Google" id="ProtNLM"/>
    </source>
</evidence>
<gene>
    <name evidence="3" type="ORF">SPHINGO8BC_51465</name>
</gene>
<evidence type="ECO:0000259" key="2">
    <source>
        <dbReference type="Pfam" id="PF13392"/>
    </source>
</evidence>
<evidence type="ECO:0000313" key="4">
    <source>
        <dbReference type="Proteomes" id="UP000432350"/>
    </source>
</evidence>